<reference evidence="1" key="1">
    <citation type="submission" date="2022-10" db="EMBL/GenBank/DDBJ databases">
        <title>Culturing micro-colonial fungi from biological soil crusts in the Mojave desert and describing Neophaeococcomyces mojavensis, and introducing the new genera and species Taxawa tesnikishii.</title>
        <authorList>
            <person name="Kurbessoian T."/>
            <person name="Stajich J.E."/>
        </authorList>
    </citation>
    <scope>NUCLEOTIDE SEQUENCE</scope>
    <source>
        <strain evidence="1">JES_112</strain>
    </source>
</reference>
<keyword evidence="2" id="KW-1185">Reference proteome</keyword>
<accession>A0ACC3A9T0</accession>
<sequence length="418" mass="46357">MTSFFSSAPRIPKDAIFALTAQYKSDTSPVKVNLGQGAYRDNAALPWILPSVAEARERISNHKLDHEYLPILGLPEFRQAACKLAIGPTKFGSVASRIASCQSLSGTGGLHLAGSLIKACSSLKPQVWIPEPTWSNHHLVFSSLGFECRSFQYYDFERKRIDMNAYKKMLQNAEPHSIVILHACAHNPTGCDPTKDQWQEIGRIMKERQLFPLLDAAYLGFNSGSIDDDAYAIRYFINDLGMEASVSMSFAKNMGLYGERVGCTFVVTQNAEIAENTESVMERLQRSEVSNPPAYGAKIASMILNDAKLTEMWYADLITMCSRIREMRHALYNLLVENGAPGDWTHVTSQSGMFSFLGLPRDIVIKLKEQYHIYMAENSRISLAGLNTSNVAYVAKAISECIRADTRPSTGPSVSSVL</sequence>
<evidence type="ECO:0000313" key="1">
    <source>
        <dbReference type="EMBL" id="KAJ9657933.1"/>
    </source>
</evidence>
<dbReference type="EC" id="2.6.1.1" evidence="1"/>
<organism evidence="1 2">
    <name type="scientific">Neophaeococcomyces mojaviensis</name>
    <dbReference type="NCBI Taxonomy" id="3383035"/>
    <lineage>
        <taxon>Eukaryota</taxon>
        <taxon>Fungi</taxon>
        <taxon>Dikarya</taxon>
        <taxon>Ascomycota</taxon>
        <taxon>Pezizomycotina</taxon>
        <taxon>Eurotiomycetes</taxon>
        <taxon>Chaetothyriomycetidae</taxon>
        <taxon>Chaetothyriales</taxon>
        <taxon>Chaetothyriales incertae sedis</taxon>
        <taxon>Neophaeococcomyces</taxon>
    </lineage>
</organism>
<proteinExistence type="predicted"/>
<keyword evidence="1" id="KW-0032">Aminotransferase</keyword>
<keyword evidence="1" id="KW-0808">Transferase</keyword>
<gene>
    <name evidence="1" type="primary">AAT2</name>
    <name evidence="1" type="ORF">H2198_004016</name>
</gene>
<dbReference type="EMBL" id="JAPDRQ010000057">
    <property type="protein sequence ID" value="KAJ9657933.1"/>
    <property type="molecule type" value="Genomic_DNA"/>
</dbReference>
<name>A0ACC3A9T0_9EURO</name>
<dbReference type="Proteomes" id="UP001172386">
    <property type="component" value="Unassembled WGS sequence"/>
</dbReference>
<evidence type="ECO:0000313" key="2">
    <source>
        <dbReference type="Proteomes" id="UP001172386"/>
    </source>
</evidence>
<protein>
    <submittedName>
        <fullName evidence="1">Aspartate aminotransferase, cytoplasmic</fullName>
        <ecNumber evidence="1">2.6.1.1</ecNumber>
    </submittedName>
</protein>
<comment type="caution">
    <text evidence="1">The sequence shown here is derived from an EMBL/GenBank/DDBJ whole genome shotgun (WGS) entry which is preliminary data.</text>
</comment>